<dbReference type="GO" id="GO:0003677">
    <property type="term" value="F:DNA binding"/>
    <property type="evidence" value="ECO:0007669"/>
    <property type="project" value="UniProtKB-KW"/>
</dbReference>
<name>A0A1N6F7D5_9RHOB</name>
<protein>
    <submittedName>
        <fullName evidence="6">DNA-binding transcriptional regulator, LysR family</fullName>
    </submittedName>
</protein>
<evidence type="ECO:0000313" key="7">
    <source>
        <dbReference type="Proteomes" id="UP000184932"/>
    </source>
</evidence>
<dbReference type="Gene3D" id="1.10.10.10">
    <property type="entry name" value="Winged helix-like DNA-binding domain superfamily/Winged helix DNA-binding domain"/>
    <property type="match status" value="1"/>
</dbReference>
<dbReference type="InterPro" id="IPR050389">
    <property type="entry name" value="LysR-type_TF"/>
</dbReference>
<dbReference type="InterPro" id="IPR036388">
    <property type="entry name" value="WH-like_DNA-bd_sf"/>
</dbReference>
<dbReference type="GO" id="GO:0003700">
    <property type="term" value="F:DNA-binding transcription factor activity"/>
    <property type="evidence" value="ECO:0007669"/>
    <property type="project" value="InterPro"/>
</dbReference>
<evidence type="ECO:0000256" key="2">
    <source>
        <dbReference type="ARBA" id="ARBA00023015"/>
    </source>
</evidence>
<gene>
    <name evidence="6" type="ORF">SAMN05444002_1439</name>
</gene>
<keyword evidence="2" id="KW-0805">Transcription regulation</keyword>
<dbReference type="Pfam" id="PF00126">
    <property type="entry name" value="HTH_1"/>
    <property type="match status" value="1"/>
</dbReference>
<dbReference type="InterPro" id="IPR000847">
    <property type="entry name" value="LysR_HTH_N"/>
</dbReference>
<dbReference type="SUPFAM" id="SSF53850">
    <property type="entry name" value="Periplasmic binding protein-like II"/>
    <property type="match status" value="1"/>
</dbReference>
<keyword evidence="3 6" id="KW-0238">DNA-binding</keyword>
<evidence type="ECO:0000256" key="1">
    <source>
        <dbReference type="ARBA" id="ARBA00009437"/>
    </source>
</evidence>
<dbReference type="PANTHER" id="PTHR30118">
    <property type="entry name" value="HTH-TYPE TRANSCRIPTIONAL REGULATOR LEUO-RELATED"/>
    <property type="match status" value="1"/>
</dbReference>
<evidence type="ECO:0000256" key="3">
    <source>
        <dbReference type="ARBA" id="ARBA00023125"/>
    </source>
</evidence>
<dbReference type="AlphaFoldDB" id="A0A1N6F7D5"/>
<dbReference type="OrthoDB" id="7768317at2"/>
<dbReference type="STRING" id="1217970.SAMN05444002_1439"/>
<dbReference type="PROSITE" id="PS50931">
    <property type="entry name" value="HTH_LYSR"/>
    <property type="match status" value="1"/>
</dbReference>
<proteinExistence type="inferred from homology"/>
<evidence type="ECO:0000256" key="4">
    <source>
        <dbReference type="ARBA" id="ARBA00023163"/>
    </source>
</evidence>
<accession>A0A1N6F7D5</accession>
<dbReference type="PANTHER" id="PTHR30118:SF15">
    <property type="entry name" value="TRANSCRIPTIONAL REGULATORY PROTEIN"/>
    <property type="match status" value="1"/>
</dbReference>
<sequence>MPSWDDLKFALALSRHGRMNSAAQSLGINVATMSRRIERLGEILGQPPFVKKADGWEPSPVITGLLDIAEEVEQRLETEMNSIRSGTAAQNTRFSIGCPPIISLFVLYPNIANRDPALGNVSYSFTQRVMEDGLGENDLVIQHKRPESGRVITQKIATLSSSIYRLKGGRETGGWVSLSEQYDPTPFNQAGYRFFGTPPSVRVQSMYELYELIGATGMAGPIPDLVAASNPELEIVPGGETISETALWLIYHASRRGDPVMEQTVAWVKDSFARMQSQQSRVVNLRRA</sequence>
<dbReference type="RefSeq" id="WP_074255511.1">
    <property type="nucleotide sequence ID" value="NZ_FSRL01000001.1"/>
</dbReference>
<dbReference type="Proteomes" id="UP000184932">
    <property type="component" value="Unassembled WGS sequence"/>
</dbReference>
<keyword evidence="4" id="KW-0804">Transcription</keyword>
<organism evidence="6 7">
    <name type="scientific">Vannielia litorea</name>
    <dbReference type="NCBI Taxonomy" id="1217970"/>
    <lineage>
        <taxon>Bacteria</taxon>
        <taxon>Pseudomonadati</taxon>
        <taxon>Pseudomonadota</taxon>
        <taxon>Alphaproteobacteria</taxon>
        <taxon>Rhodobacterales</taxon>
        <taxon>Paracoccaceae</taxon>
        <taxon>Vannielia</taxon>
    </lineage>
</organism>
<dbReference type="InterPro" id="IPR036390">
    <property type="entry name" value="WH_DNA-bd_sf"/>
</dbReference>
<dbReference type="EMBL" id="FSRL01000001">
    <property type="protein sequence ID" value="SIN91181.1"/>
    <property type="molecule type" value="Genomic_DNA"/>
</dbReference>
<feature type="domain" description="HTH lysR-type" evidence="5">
    <location>
        <begin position="2"/>
        <end position="59"/>
    </location>
</feature>
<dbReference type="SUPFAM" id="SSF46785">
    <property type="entry name" value="Winged helix' DNA-binding domain"/>
    <property type="match status" value="1"/>
</dbReference>
<comment type="similarity">
    <text evidence="1">Belongs to the LysR transcriptional regulatory family.</text>
</comment>
<evidence type="ECO:0000313" key="6">
    <source>
        <dbReference type="EMBL" id="SIN91181.1"/>
    </source>
</evidence>
<keyword evidence="7" id="KW-1185">Reference proteome</keyword>
<evidence type="ECO:0000259" key="5">
    <source>
        <dbReference type="PROSITE" id="PS50931"/>
    </source>
</evidence>
<reference evidence="7" key="1">
    <citation type="submission" date="2016-11" db="EMBL/GenBank/DDBJ databases">
        <authorList>
            <person name="Varghese N."/>
            <person name="Submissions S."/>
        </authorList>
    </citation>
    <scope>NUCLEOTIDE SEQUENCE [LARGE SCALE GENOMIC DNA]</scope>
    <source>
        <strain evidence="7">DSM 29440</strain>
    </source>
</reference>